<keyword evidence="3" id="KW-1185">Reference proteome</keyword>
<feature type="region of interest" description="Disordered" evidence="1">
    <location>
        <begin position="135"/>
        <end position="161"/>
    </location>
</feature>
<feature type="region of interest" description="Disordered" evidence="1">
    <location>
        <begin position="26"/>
        <end position="58"/>
    </location>
</feature>
<feature type="compositionally biased region" description="Polar residues" evidence="1">
    <location>
        <begin position="41"/>
        <end position="58"/>
    </location>
</feature>
<feature type="compositionally biased region" description="Low complexity" evidence="1">
    <location>
        <begin position="150"/>
        <end position="161"/>
    </location>
</feature>
<feature type="compositionally biased region" description="Low complexity" evidence="1">
    <location>
        <begin position="26"/>
        <end position="40"/>
    </location>
</feature>
<evidence type="ECO:0000313" key="3">
    <source>
        <dbReference type="Proteomes" id="UP000695562"/>
    </source>
</evidence>
<protein>
    <submittedName>
        <fullName evidence="2">Uncharacterized protein</fullName>
    </submittedName>
</protein>
<feature type="compositionally biased region" description="Pro residues" evidence="1">
    <location>
        <begin position="836"/>
        <end position="847"/>
    </location>
</feature>
<dbReference type="InterPro" id="IPR013887">
    <property type="entry name" value="UPF0592"/>
</dbReference>
<name>A0A8J4PWG1_9MYCE</name>
<feature type="region of interest" description="Disordered" evidence="1">
    <location>
        <begin position="232"/>
        <end position="252"/>
    </location>
</feature>
<comment type="caution">
    <text evidence="2">The sequence shown here is derived from an EMBL/GenBank/DDBJ whole genome shotgun (WGS) entry which is preliminary data.</text>
</comment>
<feature type="compositionally biased region" description="Low complexity" evidence="1">
    <location>
        <begin position="751"/>
        <end position="778"/>
    </location>
</feature>
<feature type="region of interest" description="Disordered" evidence="1">
    <location>
        <begin position="748"/>
        <end position="874"/>
    </location>
</feature>
<feature type="compositionally biased region" description="Low complexity" evidence="1">
    <location>
        <begin position="809"/>
        <end position="821"/>
    </location>
</feature>
<feature type="compositionally biased region" description="Polar residues" evidence="1">
    <location>
        <begin position="135"/>
        <end position="149"/>
    </location>
</feature>
<dbReference type="EMBL" id="AJWJ01000117">
    <property type="protein sequence ID" value="KAF2075040.1"/>
    <property type="molecule type" value="Genomic_DNA"/>
</dbReference>
<dbReference type="Proteomes" id="UP000695562">
    <property type="component" value="Unassembled WGS sequence"/>
</dbReference>
<dbReference type="AlphaFoldDB" id="A0A8J4PWG1"/>
<dbReference type="PANTHER" id="PTHR35397">
    <property type="entry name" value="C2 DOMAIN-CONTAINING PROTEIN-RELATED"/>
    <property type="match status" value="1"/>
</dbReference>
<reference evidence="2" key="1">
    <citation type="submission" date="2020-01" db="EMBL/GenBank/DDBJ databases">
        <title>Development of genomics and gene disruption for Polysphondylium violaceum indicates a role for the polyketide synthase stlB in stalk morphogenesis.</title>
        <authorList>
            <person name="Narita B."/>
            <person name="Kawabe Y."/>
            <person name="Kin K."/>
            <person name="Saito T."/>
            <person name="Gibbs R."/>
            <person name="Kuspa A."/>
            <person name="Muzny D."/>
            <person name="Queller D."/>
            <person name="Richards S."/>
            <person name="Strassman J."/>
            <person name="Sucgang R."/>
            <person name="Worley K."/>
            <person name="Schaap P."/>
        </authorList>
    </citation>
    <scope>NUCLEOTIDE SEQUENCE</scope>
    <source>
        <strain evidence="2">QSvi11</strain>
    </source>
</reference>
<proteinExistence type="predicted"/>
<gene>
    <name evidence="2" type="ORF">CYY_003650</name>
</gene>
<dbReference type="Pfam" id="PF08578">
    <property type="entry name" value="DUF1765"/>
    <property type="match status" value="1"/>
</dbReference>
<sequence>MNEFTTKMNYLISKFIDPNLSISGGSNSNNGSGNNSGASSPLTTAGGSGSNSPNLNISTEKPKLKYKHWCTTVDKKIHTINGLMPLLEASFSTSEEKKKEKVLLSYQKFNTVLQELVALLEVTTYKPNITHKSLEWNSHTNSTPTANGESDSPPSSFFLSTSPGSPVVSPYSVSPTSTPIIVPDEINVHSLNNNNSNSSNSNSNGHHHHHHNNNSTTNGLLATINNYKDMVNNHKDKESSTNNNNSNTAGSSLTSAKATKVILITCREALLQVWGSLQSFIEKYFQLDKDFSLIYQCMLLICKRKEFDSSVSIIDPITQKPWSLSPNDILAKYRYRLYKTFFFVSSTLSSRSFYSIPTIHFCSKYLSLSYFRIPKVARMILESINPPENEIQDIISHFPCPSHLKHLNIVGDRPDKSPFHTSLMQMSSASNISNSNSSSNNSNNIPLTSSLNMQNNNSNNESLTYEELFDQKSHGWVDNLARKETVYFIFFKEWFLNCKYILGENVDMKSVPGFFTIAYSLLHEVKTRDQAQPPLSKPTPCLDAQFTLISSCRLDNMIEVMIKILFLKTSVYDVASVSITLSLSEAWLKEHGILSDSFDINFFCEGIEGIIKSDHHQLLIRAFQMLYNSSESFQGAFRKKLFGDLLLTKYFYQLFLHWDQPVRNAYHHLLLYKMVRIKRANLYESGFSIGEFSKLTHVNTPITKSLSPAKFIEGSKDESHNYGSSSRLVSNSAYSSMIPKPIYSSAPPPSILSSSSSSSPSSPSSPSSSSNPGSPSTSQIKKVAPPVPPRPRVFKSNRNPMPMPEGGISNNNNSNSNNNNSLESEDSFVFVENPNDHPPLPIPPPKPSHLSSSSLSSTPSPISSPAEPSSSKVAIPSSLKTEKFSKEYSLDIELFLEIEIFVKKVQDQMRDPELKYHDPILSHYVASSISEFKTYIAHANQIDAVPPKIIPLMFANSAAIANYRD</sequence>
<accession>A0A8J4PWG1</accession>
<feature type="compositionally biased region" description="Low complexity" evidence="1">
    <location>
        <begin position="189"/>
        <end position="204"/>
    </location>
</feature>
<feature type="compositionally biased region" description="Low complexity" evidence="1">
    <location>
        <begin position="848"/>
        <end position="871"/>
    </location>
</feature>
<evidence type="ECO:0000313" key="2">
    <source>
        <dbReference type="EMBL" id="KAF2075040.1"/>
    </source>
</evidence>
<evidence type="ECO:0000256" key="1">
    <source>
        <dbReference type="SAM" id="MobiDB-lite"/>
    </source>
</evidence>
<organism evidence="2 3">
    <name type="scientific">Polysphondylium violaceum</name>
    <dbReference type="NCBI Taxonomy" id="133409"/>
    <lineage>
        <taxon>Eukaryota</taxon>
        <taxon>Amoebozoa</taxon>
        <taxon>Evosea</taxon>
        <taxon>Eumycetozoa</taxon>
        <taxon>Dictyostelia</taxon>
        <taxon>Dictyosteliales</taxon>
        <taxon>Dictyosteliaceae</taxon>
        <taxon>Polysphondylium</taxon>
    </lineage>
</organism>
<feature type="region of interest" description="Disordered" evidence="1">
    <location>
        <begin position="188"/>
        <end position="220"/>
    </location>
</feature>
<feature type="region of interest" description="Disordered" evidence="1">
    <location>
        <begin position="429"/>
        <end position="453"/>
    </location>
</feature>
<feature type="compositionally biased region" description="Low complexity" evidence="1">
    <location>
        <begin position="240"/>
        <end position="252"/>
    </location>
</feature>
<dbReference type="OrthoDB" id="19240at2759"/>
<dbReference type="PANTHER" id="PTHR35397:SF2">
    <property type="match status" value="1"/>
</dbReference>